<protein>
    <submittedName>
        <fullName evidence="1">Protein-disulfide isomerase</fullName>
    </submittedName>
</protein>
<dbReference type="EMBL" id="PRLP01000045">
    <property type="protein sequence ID" value="PPC76648.1"/>
    <property type="molecule type" value="Genomic_DNA"/>
</dbReference>
<dbReference type="InterPro" id="IPR036249">
    <property type="entry name" value="Thioredoxin-like_sf"/>
</dbReference>
<organism evidence="1 2">
    <name type="scientific">Proteobacteria bacterium 228</name>
    <dbReference type="NCBI Taxonomy" id="2083153"/>
    <lineage>
        <taxon>Bacteria</taxon>
        <taxon>Pseudomonadati</taxon>
        <taxon>Pseudomonadota</taxon>
    </lineage>
</organism>
<dbReference type="CDD" id="cd03025">
    <property type="entry name" value="DsbA_FrnE_like"/>
    <property type="match status" value="1"/>
</dbReference>
<gene>
    <name evidence="1" type="ORF">C4K68_14240</name>
</gene>
<reference evidence="1 2" key="1">
    <citation type="submission" date="2018-02" db="EMBL/GenBank/DDBJ databases">
        <title>novel marine gammaproteobacteria from coastal saline agro ecosystem.</title>
        <authorList>
            <person name="Krishnan R."/>
            <person name="Ramesh Kumar N."/>
        </authorList>
    </citation>
    <scope>NUCLEOTIDE SEQUENCE [LARGE SCALE GENOMIC DNA]</scope>
    <source>
        <strain evidence="1 2">228</strain>
    </source>
</reference>
<keyword evidence="1" id="KW-0413">Isomerase</keyword>
<dbReference type="Proteomes" id="UP000238196">
    <property type="component" value="Unassembled WGS sequence"/>
</dbReference>
<evidence type="ECO:0000313" key="1">
    <source>
        <dbReference type="EMBL" id="PPC76648.1"/>
    </source>
</evidence>
<name>A0A2S5KPE2_9PROT</name>
<evidence type="ECO:0000313" key="2">
    <source>
        <dbReference type="Proteomes" id="UP000238196"/>
    </source>
</evidence>
<dbReference type="AlphaFoldDB" id="A0A2S5KPE2"/>
<dbReference type="SUPFAM" id="SSF52833">
    <property type="entry name" value="Thioredoxin-like"/>
    <property type="match status" value="1"/>
</dbReference>
<dbReference type="OrthoDB" id="9813770at2"/>
<dbReference type="Gene3D" id="3.40.30.10">
    <property type="entry name" value="Glutaredoxin"/>
    <property type="match status" value="1"/>
</dbReference>
<accession>A0A2S5KPE2</accession>
<comment type="caution">
    <text evidence="1">The sequence shown here is derived from an EMBL/GenBank/DDBJ whole genome shotgun (WGS) entry which is preliminary data.</text>
</comment>
<sequence length="220" mass="24201">MNRLHYIYDPLCGWCYGAASLARTAAAMTDLPLYLHAGGMLTGRNVRRATEMREFELSNDLRIAELSGQAFGKDYLDGLLNDPDALFDSTPPTAGILAVNLVTDQPLDMLDAIQHALYHDGKCITDKETLSGLAVQVGVDHDLFLAAYGDVQGKATEEHIAETRQLLASVGGRSFPTFILEQDDGYHALEFSHYLGHPEQWHDYLRALLNGTGRANTAIH</sequence>
<proteinExistence type="predicted"/>
<dbReference type="GO" id="GO:0016853">
    <property type="term" value="F:isomerase activity"/>
    <property type="evidence" value="ECO:0007669"/>
    <property type="project" value="UniProtKB-KW"/>
</dbReference>